<dbReference type="Gene3D" id="3.40.50.1970">
    <property type="match status" value="1"/>
</dbReference>
<dbReference type="RefSeq" id="WP_220559398.1">
    <property type="nucleotide sequence ID" value="NZ_CP175539.1"/>
</dbReference>
<dbReference type="Proteomes" id="UP000826616">
    <property type="component" value="Chromosome"/>
</dbReference>
<evidence type="ECO:0000256" key="5">
    <source>
        <dbReference type="ARBA" id="ARBA00037918"/>
    </source>
</evidence>
<proteinExistence type="inferred from homology"/>
<accession>A0ABX8YCQ7</accession>
<evidence type="ECO:0000256" key="6">
    <source>
        <dbReference type="ARBA" id="ARBA00039147"/>
    </source>
</evidence>
<comment type="catalytic activity">
    <reaction evidence="8">
        <text>glycerol + NAD(+) = dihydroxyacetone + NADH + H(+)</text>
        <dbReference type="Rhea" id="RHEA:13769"/>
        <dbReference type="ChEBI" id="CHEBI:15378"/>
        <dbReference type="ChEBI" id="CHEBI:16016"/>
        <dbReference type="ChEBI" id="CHEBI:17754"/>
        <dbReference type="ChEBI" id="CHEBI:57540"/>
        <dbReference type="ChEBI" id="CHEBI:57945"/>
        <dbReference type="EC" id="1.1.1.6"/>
    </reaction>
</comment>
<keyword evidence="3" id="KW-0560">Oxidoreductase</keyword>
<dbReference type="PANTHER" id="PTHR43616:SF5">
    <property type="entry name" value="GLYCEROL DEHYDROGENASE 1"/>
    <property type="match status" value="1"/>
</dbReference>
<protein>
    <recommendedName>
        <fullName evidence="7">Glycerol dehydrogenase</fullName>
        <ecNumber evidence="6">1.1.1.6</ecNumber>
    </recommendedName>
</protein>
<keyword evidence="11" id="KW-1185">Reference proteome</keyword>
<evidence type="ECO:0000256" key="1">
    <source>
        <dbReference type="ARBA" id="ARBA00007358"/>
    </source>
</evidence>
<evidence type="ECO:0000259" key="9">
    <source>
        <dbReference type="Pfam" id="PF00465"/>
    </source>
</evidence>
<dbReference type="InterPro" id="IPR016205">
    <property type="entry name" value="Glycerol_DH"/>
</dbReference>
<evidence type="ECO:0000256" key="8">
    <source>
        <dbReference type="ARBA" id="ARBA00049006"/>
    </source>
</evidence>
<reference evidence="10 11" key="1">
    <citation type="submission" date="2021-08" db="EMBL/GenBank/DDBJ databases">
        <title>Complete genome sequence of the strain Aneurinibacillus thermoaerophilus CCM 8960.</title>
        <authorList>
            <person name="Musilova J."/>
            <person name="Kourilova X."/>
            <person name="Pernicova I."/>
            <person name="Bezdicek M."/>
            <person name="Lengerova M."/>
            <person name="Obruca S."/>
            <person name="Sedlar K."/>
        </authorList>
    </citation>
    <scope>NUCLEOTIDE SEQUENCE [LARGE SCALE GENOMIC DNA]</scope>
    <source>
        <strain evidence="10 11">CCM 8960</strain>
    </source>
</reference>
<dbReference type="InterPro" id="IPR018211">
    <property type="entry name" value="ADH_Fe_CS"/>
</dbReference>
<dbReference type="PANTHER" id="PTHR43616">
    <property type="entry name" value="GLYCEROL DEHYDROGENASE"/>
    <property type="match status" value="1"/>
</dbReference>
<dbReference type="Gene3D" id="1.20.1090.10">
    <property type="entry name" value="Dehydroquinate synthase-like - alpha domain"/>
    <property type="match status" value="1"/>
</dbReference>
<evidence type="ECO:0000313" key="10">
    <source>
        <dbReference type="EMBL" id="QYY43502.1"/>
    </source>
</evidence>
<feature type="domain" description="Alcohol dehydrogenase iron-type/glycerol dehydrogenase GldA" evidence="9">
    <location>
        <begin position="24"/>
        <end position="163"/>
    </location>
</feature>
<dbReference type="CDD" id="cd08170">
    <property type="entry name" value="GlyDH"/>
    <property type="match status" value="1"/>
</dbReference>
<dbReference type="PIRSF" id="PIRSF000112">
    <property type="entry name" value="Glycerol_dehydrogenase"/>
    <property type="match status" value="1"/>
</dbReference>
<keyword evidence="2" id="KW-0479">Metal-binding</keyword>
<dbReference type="NCBIfam" id="NF006941">
    <property type="entry name" value="PRK09423.1"/>
    <property type="match status" value="1"/>
</dbReference>
<sequence length="358" mass="38525">MPIEQVTHTPQHILLQRLTELARKKEAKEIGHYIAPLGKKSLILGGQQGIEAIKQNITTSLNSHGISYHIEPFKGECSNNEINRMKKIGQAQAVDIIIGVGGGKAIDTAKAVSFKLNCPVAIVPIIASTDAPCSALSVIYNDEGVFEQYLVLPRNPDLVLLDTKVIAHSPVRQLVAGMGDALSTYFEAAACARARARNIAGGTMTQAALAIAKLCYEILLRDGYQAKIACEQNVVTEALNNIVEANTLLSGLGFESAGLAACHAIHNGLTILEEKHPYCHGEKVAFGTIIQLVLENRSMKELEEVIVFCRSVGLPTTLADIGLGNATPEQIRSAADALSRTYRQSEEDAFLQSSSIML</sequence>
<organism evidence="10 11">
    <name type="scientific">Aneurinibacillus thermoaerophilus</name>
    <dbReference type="NCBI Taxonomy" id="143495"/>
    <lineage>
        <taxon>Bacteria</taxon>
        <taxon>Bacillati</taxon>
        <taxon>Bacillota</taxon>
        <taxon>Bacilli</taxon>
        <taxon>Bacillales</taxon>
        <taxon>Paenibacillaceae</taxon>
        <taxon>Aneurinibacillus group</taxon>
        <taxon>Aneurinibacillus</taxon>
    </lineage>
</organism>
<evidence type="ECO:0000313" key="11">
    <source>
        <dbReference type="Proteomes" id="UP000826616"/>
    </source>
</evidence>
<gene>
    <name evidence="10" type="ORF">K3F53_04450</name>
</gene>
<dbReference type="InterPro" id="IPR001670">
    <property type="entry name" value="ADH_Fe/GldA"/>
</dbReference>
<name>A0ABX8YCQ7_ANETH</name>
<evidence type="ECO:0000256" key="4">
    <source>
        <dbReference type="ARBA" id="ARBA00023027"/>
    </source>
</evidence>
<dbReference type="Pfam" id="PF00465">
    <property type="entry name" value="Fe-ADH"/>
    <property type="match status" value="1"/>
</dbReference>
<evidence type="ECO:0000256" key="3">
    <source>
        <dbReference type="ARBA" id="ARBA00023002"/>
    </source>
</evidence>
<evidence type="ECO:0000256" key="2">
    <source>
        <dbReference type="ARBA" id="ARBA00022723"/>
    </source>
</evidence>
<comment type="pathway">
    <text evidence="5">Polyol metabolism; glycerol fermentation; glycerone phosphate from glycerol (oxidative route): step 1/2.</text>
</comment>
<keyword evidence="4" id="KW-0520">NAD</keyword>
<dbReference type="PROSITE" id="PS00913">
    <property type="entry name" value="ADH_IRON_1"/>
    <property type="match status" value="1"/>
</dbReference>
<evidence type="ECO:0000256" key="7">
    <source>
        <dbReference type="ARBA" id="ARBA00040132"/>
    </source>
</evidence>
<dbReference type="EMBL" id="CP080764">
    <property type="protein sequence ID" value="QYY43502.1"/>
    <property type="molecule type" value="Genomic_DNA"/>
</dbReference>
<dbReference type="SUPFAM" id="SSF56796">
    <property type="entry name" value="Dehydroquinate synthase-like"/>
    <property type="match status" value="1"/>
</dbReference>
<comment type="similarity">
    <text evidence="1">Belongs to the iron-containing alcohol dehydrogenase family.</text>
</comment>
<dbReference type="EC" id="1.1.1.6" evidence="6"/>